<keyword evidence="1" id="KW-0472">Membrane</keyword>
<sequence>MVKFLQQVCGSSLEYTSTEHFPDSRQIYFIYLFKLWFLLRTSYGCHSLNIQRPVSSLIREFLKLVSNRLSYGKIHFNLIFSLPSCASALLVILFSILSLLGLIVFNTLTQGWDPQTESVLKGHWYPKNDTLNCQPAVMAVGNTFFTNRVSNSSISSQMKDDEDPRGSFPWSIQGVLHGSEGRDAGETGFQYQETPLKCNITYITLSYDFRLQGFSYSMAAMCSTQSVKVESEDNYVILSTHFEIANNNLPKFTQKVQNSMQQQIYGISKYYPQLNFSRNSLNGSSFPPYSLVNNTLANESVLNRDILQWAVWLDGFNYTLAENYQEFNYSKLKEQPEPQGKMFLAPNDTQPTDFAEATLKLLARNPSCGLQINAEGIGGIRPIPLNASSSEVSELPAPLPLYINLTQSILATMMDMAGKDVSGRVLGVSYLCTSTSSHMKKPWRMLALLFGSCSGAFGVAWTFMIFISRSYDTYLTARKTESLQNSQRPFHLTEKKQLIQCIEKSEMA</sequence>
<reference evidence="2" key="1">
    <citation type="submission" date="2021-03" db="EMBL/GenBank/DDBJ databases">
        <title>Draft genome sequence of rust myrtle Austropuccinia psidii MF-1, a brazilian biotype.</title>
        <authorList>
            <person name="Quecine M.C."/>
            <person name="Pachon D.M.R."/>
            <person name="Bonatelli M.L."/>
            <person name="Correr F.H."/>
            <person name="Franceschini L.M."/>
            <person name="Leite T.F."/>
            <person name="Margarido G.R.A."/>
            <person name="Almeida C.A."/>
            <person name="Ferrarezi J.A."/>
            <person name="Labate C.A."/>
        </authorList>
    </citation>
    <scope>NUCLEOTIDE SEQUENCE</scope>
    <source>
        <strain evidence="2">MF-1</strain>
    </source>
</reference>
<keyword evidence="1" id="KW-1133">Transmembrane helix</keyword>
<feature type="transmembrane region" description="Helical" evidence="1">
    <location>
        <begin position="446"/>
        <end position="467"/>
    </location>
</feature>
<evidence type="ECO:0000313" key="2">
    <source>
        <dbReference type="EMBL" id="MBW0485458.1"/>
    </source>
</evidence>
<dbReference type="OrthoDB" id="2496011at2759"/>
<comment type="caution">
    <text evidence="2">The sequence shown here is derived from an EMBL/GenBank/DDBJ whole genome shotgun (WGS) entry which is preliminary data.</text>
</comment>
<dbReference type="AlphaFoldDB" id="A0A9Q3CM73"/>
<name>A0A9Q3CM73_9BASI</name>
<accession>A0A9Q3CM73</accession>
<dbReference type="Proteomes" id="UP000765509">
    <property type="component" value="Unassembled WGS sequence"/>
</dbReference>
<keyword evidence="3" id="KW-1185">Reference proteome</keyword>
<proteinExistence type="predicted"/>
<keyword evidence="1" id="KW-0812">Transmembrane</keyword>
<feature type="transmembrane region" description="Helical" evidence="1">
    <location>
        <begin position="78"/>
        <end position="105"/>
    </location>
</feature>
<gene>
    <name evidence="2" type="ORF">O181_025173</name>
</gene>
<evidence type="ECO:0000256" key="1">
    <source>
        <dbReference type="SAM" id="Phobius"/>
    </source>
</evidence>
<organism evidence="2 3">
    <name type="scientific">Austropuccinia psidii MF-1</name>
    <dbReference type="NCBI Taxonomy" id="1389203"/>
    <lineage>
        <taxon>Eukaryota</taxon>
        <taxon>Fungi</taxon>
        <taxon>Dikarya</taxon>
        <taxon>Basidiomycota</taxon>
        <taxon>Pucciniomycotina</taxon>
        <taxon>Pucciniomycetes</taxon>
        <taxon>Pucciniales</taxon>
        <taxon>Sphaerophragmiaceae</taxon>
        <taxon>Austropuccinia</taxon>
    </lineage>
</organism>
<protein>
    <submittedName>
        <fullName evidence="2">Uncharacterized protein</fullName>
    </submittedName>
</protein>
<evidence type="ECO:0000313" key="3">
    <source>
        <dbReference type="Proteomes" id="UP000765509"/>
    </source>
</evidence>
<dbReference type="EMBL" id="AVOT02008172">
    <property type="protein sequence ID" value="MBW0485458.1"/>
    <property type="molecule type" value="Genomic_DNA"/>
</dbReference>